<keyword evidence="9" id="KW-1185">Reference proteome</keyword>
<dbReference type="CDD" id="cd01127">
    <property type="entry name" value="TrwB_TraG_TraD_VirD4"/>
    <property type="match status" value="1"/>
</dbReference>
<keyword evidence="2" id="KW-1003">Cell membrane</keyword>
<keyword evidence="3" id="KW-0812">Transmembrane</keyword>
<feature type="region of interest" description="Disordered" evidence="6">
    <location>
        <begin position="557"/>
        <end position="580"/>
    </location>
</feature>
<evidence type="ECO:0000256" key="4">
    <source>
        <dbReference type="ARBA" id="ARBA00022989"/>
    </source>
</evidence>
<evidence type="ECO:0000256" key="3">
    <source>
        <dbReference type="ARBA" id="ARBA00022692"/>
    </source>
</evidence>
<dbReference type="EMBL" id="JANFNH010000049">
    <property type="protein sequence ID" value="MCQ4045813.1"/>
    <property type="molecule type" value="Genomic_DNA"/>
</dbReference>
<comment type="subcellular location">
    <subcellularLocation>
        <location evidence="1">Cell membrane</location>
        <topology evidence="1">Multi-pass membrane protein</topology>
    </subcellularLocation>
</comment>
<evidence type="ECO:0000313" key="8">
    <source>
        <dbReference type="EMBL" id="MCQ4045813.1"/>
    </source>
</evidence>
<feature type="compositionally biased region" description="Low complexity" evidence="6">
    <location>
        <begin position="665"/>
        <end position="680"/>
    </location>
</feature>
<evidence type="ECO:0000313" key="9">
    <source>
        <dbReference type="Proteomes" id="UP001206206"/>
    </source>
</evidence>
<evidence type="ECO:0000256" key="1">
    <source>
        <dbReference type="ARBA" id="ARBA00004651"/>
    </source>
</evidence>
<accession>A0ABT1PML9</accession>
<dbReference type="PANTHER" id="PTHR37937">
    <property type="entry name" value="CONJUGATIVE TRANSFER: DNA TRANSPORT"/>
    <property type="match status" value="1"/>
</dbReference>
<dbReference type="Pfam" id="PF12696">
    <property type="entry name" value="TraG-D_C"/>
    <property type="match status" value="1"/>
</dbReference>
<dbReference type="InterPro" id="IPR051539">
    <property type="entry name" value="T4SS-coupling_protein"/>
</dbReference>
<feature type="region of interest" description="Disordered" evidence="6">
    <location>
        <begin position="642"/>
        <end position="680"/>
    </location>
</feature>
<evidence type="ECO:0000259" key="7">
    <source>
        <dbReference type="Pfam" id="PF12696"/>
    </source>
</evidence>
<evidence type="ECO:0000256" key="5">
    <source>
        <dbReference type="ARBA" id="ARBA00023136"/>
    </source>
</evidence>
<dbReference type="Gene3D" id="3.40.50.300">
    <property type="entry name" value="P-loop containing nucleotide triphosphate hydrolases"/>
    <property type="match status" value="1"/>
</dbReference>
<dbReference type="SUPFAM" id="SSF52540">
    <property type="entry name" value="P-loop containing nucleoside triphosphate hydrolases"/>
    <property type="match status" value="1"/>
</dbReference>
<dbReference type="PANTHER" id="PTHR37937:SF1">
    <property type="entry name" value="CONJUGATIVE TRANSFER: DNA TRANSPORT"/>
    <property type="match status" value="1"/>
</dbReference>
<evidence type="ECO:0000256" key="6">
    <source>
        <dbReference type="SAM" id="MobiDB-lite"/>
    </source>
</evidence>
<dbReference type="Proteomes" id="UP001206206">
    <property type="component" value="Unassembled WGS sequence"/>
</dbReference>
<feature type="region of interest" description="Disordered" evidence="6">
    <location>
        <begin position="737"/>
        <end position="789"/>
    </location>
</feature>
<dbReference type="RefSeq" id="WP_255931965.1">
    <property type="nucleotide sequence ID" value="NZ_JANFNH010000049.1"/>
</dbReference>
<proteinExistence type="predicted"/>
<comment type="caution">
    <text evidence="8">The sequence shown here is derived from an EMBL/GenBank/DDBJ whole genome shotgun (WGS) entry which is preliminary data.</text>
</comment>
<organism evidence="8 9">
    <name type="scientific">Streptantibioticus rubrisoli</name>
    <dbReference type="NCBI Taxonomy" id="1387313"/>
    <lineage>
        <taxon>Bacteria</taxon>
        <taxon>Bacillati</taxon>
        <taxon>Actinomycetota</taxon>
        <taxon>Actinomycetes</taxon>
        <taxon>Kitasatosporales</taxon>
        <taxon>Streptomycetaceae</taxon>
        <taxon>Streptantibioticus</taxon>
    </lineage>
</organism>
<sequence>MNDNSKGSETNPTTADHLFDDAAVLTTSARQEVNDNALATPTPGGARWVWDPAVTSAPLSRIERQLLGRPTARYAALGAVPATFLAADQTGLNTPSFGKVLGSIAHIAGHLFAQQPLLVSAIVVAGLGAGYLKLKEDTLLGGIGIGGRETDGFATARKIRKRVSRRAVVKQRGTLRPSLADVPARQVDTSEVAVRLGKDRKTHIDVWSPIEDSTAVIAPMGAGKTGLIGNFVVDAPGSVLATSTKVDIVRLTAPLRARLGGRIWTFNPQDLGDGKFSSTLLWDPVIGCRDPKVALRRAKYLLDGSDITSGLENRDFWNSQSFKVLKSFLWAADMKGLTLLDVARWAKKPLETPATAIFEEFADVAPLGWADDLQQTQAPAQKDSRSKTTTLDNVFLTLSTTFECLSLPEIAQSIVDAHREDVPQFDVESFITSGSDTVYILGEDTGTGGIGPLFTTLTGEIYEAARRRAPAQPGERNDPPLTIVLDEAALICPVPLERWTADSRGLGITVHCAFQSRGQIRDRWGRNGADTIWDNCTALILGGLKNDDHLESLSKLTGQKRVREETGSKGPGPNGTTATTSWRMVKEPTMSVSDIMGLEPGQVLVIRRHIGVLVAKYEMVWARKDIKQLDKADKKAARAALKARKRKTVAAPNPADLWDAPPAMPQASPWGPASAAPAATAWEQAPAAFEEPWAPPAPAASHSPWTVDPAASGWAASGGFPGPRDHLRVVPGEVVDLQPQPAPVPEKPAFEPTVHLEKIPQPPAPVEEKQDDDVQDAIPPRRTRNLGAF</sequence>
<gene>
    <name evidence="8" type="ORF">NON19_28205</name>
</gene>
<dbReference type="InterPro" id="IPR027417">
    <property type="entry name" value="P-loop_NTPase"/>
</dbReference>
<reference evidence="8 9" key="1">
    <citation type="submission" date="2022-06" db="EMBL/GenBank/DDBJ databases">
        <title>Draft genome sequence of type strain Streptomyces rubrisoli DSM 42083.</title>
        <authorList>
            <person name="Duangmal K."/>
            <person name="Klaysubun C."/>
        </authorList>
    </citation>
    <scope>NUCLEOTIDE SEQUENCE [LARGE SCALE GENOMIC DNA]</scope>
    <source>
        <strain evidence="8 9">DSM 42083</strain>
    </source>
</reference>
<name>A0ABT1PML9_9ACTN</name>
<evidence type="ECO:0000256" key="2">
    <source>
        <dbReference type="ARBA" id="ARBA00022475"/>
    </source>
</evidence>
<keyword evidence="5" id="KW-0472">Membrane</keyword>
<keyword evidence="4" id="KW-1133">Transmembrane helix</keyword>
<protein>
    <submittedName>
        <fullName evidence="8">TraM recognition domain-containing protein</fullName>
    </submittedName>
</protein>
<dbReference type="InterPro" id="IPR032689">
    <property type="entry name" value="TraG-D_C"/>
</dbReference>
<feature type="domain" description="TraD/TraG TraM recognition site" evidence="7">
    <location>
        <begin position="480"/>
        <end position="599"/>
    </location>
</feature>